<reference evidence="1 2" key="1">
    <citation type="submission" date="2021-01" db="EMBL/GenBank/DDBJ databases">
        <title>Chromosome-level genome assembly of a human fungal pathogen reveals clustering of transcriptionally co-regulated genes.</title>
        <authorList>
            <person name="Voorhies M."/>
            <person name="Cohen S."/>
            <person name="Shea T.P."/>
            <person name="Petrus S."/>
            <person name="Munoz J.F."/>
            <person name="Poplawski S."/>
            <person name="Goldman W.E."/>
            <person name="Michael T."/>
            <person name="Cuomo C.A."/>
            <person name="Sil A."/>
            <person name="Beyhan S."/>
        </authorList>
    </citation>
    <scope>NUCLEOTIDE SEQUENCE [LARGE SCALE GENOMIC DNA]</scope>
    <source>
        <strain evidence="1 2">G184AR</strain>
    </source>
</reference>
<comment type="caution">
    <text evidence="1">The sequence shown here is derived from an EMBL/GenBank/DDBJ whole genome shotgun (WGS) entry which is preliminary data.</text>
</comment>
<proteinExistence type="predicted"/>
<evidence type="ECO:0000313" key="1">
    <source>
        <dbReference type="EMBL" id="KAG5287342.1"/>
    </source>
</evidence>
<gene>
    <name evidence="1" type="ORF">I7I52_11083</name>
</gene>
<accession>A0A8H8CRR6</accession>
<dbReference type="VEuPathDB" id="FungiDB:I7I52_11083"/>
<dbReference type="Proteomes" id="UP000670092">
    <property type="component" value="Unassembled WGS sequence"/>
</dbReference>
<dbReference type="AlphaFoldDB" id="A0A8H8CRR6"/>
<name>A0A8H8CRR6_AJECA</name>
<protein>
    <submittedName>
        <fullName evidence="1">Uncharacterized protein</fullName>
    </submittedName>
</protein>
<organism evidence="1 2">
    <name type="scientific">Ajellomyces capsulatus</name>
    <name type="common">Darling's disease fungus</name>
    <name type="synonym">Histoplasma capsulatum</name>
    <dbReference type="NCBI Taxonomy" id="5037"/>
    <lineage>
        <taxon>Eukaryota</taxon>
        <taxon>Fungi</taxon>
        <taxon>Dikarya</taxon>
        <taxon>Ascomycota</taxon>
        <taxon>Pezizomycotina</taxon>
        <taxon>Eurotiomycetes</taxon>
        <taxon>Eurotiomycetidae</taxon>
        <taxon>Onygenales</taxon>
        <taxon>Ajellomycetaceae</taxon>
        <taxon>Histoplasma</taxon>
    </lineage>
</organism>
<dbReference type="EMBL" id="JAEVHI010000007">
    <property type="protein sequence ID" value="KAG5287342.1"/>
    <property type="molecule type" value="Genomic_DNA"/>
</dbReference>
<evidence type="ECO:0000313" key="2">
    <source>
        <dbReference type="Proteomes" id="UP000670092"/>
    </source>
</evidence>
<sequence length="146" mass="16489">MDRSWMQFTPNARLRMLVALVYVRPRIARHIYESDSAFIESEDGMVHQCVRPWYNRFHVKNCRTAGRHCGRLHIAGWRAEDVTVAVEVMEGAPDDMWRAGQVRSSVAKENTDGFARGGFEGMVHGESSLAAVEDNHIRVFAEGVGV</sequence>